<evidence type="ECO:0000313" key="2">
    <source>
        <dbReference type="Proteomes" id="UP000507470"/>
    </source>
</evidence>
<protein>
    <submittedName>
        <fullName evidence="1">Uncharacterized protein</fullName>
    </submittedName>
</protein>
<dbReference type="EMBL" id="CACVKT020009352">
    <property type="protein sequence ID" value="CAC5421426.1"/>
    <property type="molecule type" value="Genomic_DNA"/>
</dbReference>
<dbReference type="AlphaFoldDB" id="A0A6J8ENJ1"/>
<dbReference type="OrthoDB" id="6179762at2759"/>
<dbReference type="Proteomes" id="UP000507470">
    <property type="component" value="Unassembled WGS sequence"/>
</dbReference>
<keyword evidence="2" id="KW-1185">Reference proteome</keyword>
<evidence type="ECO:0000313" key="1">
    <source>
        <dbReference type="EMBL" id="CAC5421426.1"/>
    </source>
</evidence>
<organism evidence="1 2">
    <name type="scientific">Mytilus coruscus</name>
    <name type="common">Sea mussel</name>
    <dbReference type="NCBI Taxonomy" id="42192"/>
    <lineage>
        <taxon>Eukaryota</taxon>
        <taxon>Metazoa</taxon>
        <taxon>Spiralia</taxon>
        <taxon>Lophotrochozoa</taxon>
        <taxon>Mollusca</taxon>
        <taxon>Bivalvia</taxon>
        <taxon>Autobranchia</taxon>
        <taxon>Pteriomorphia</taxon>
        <taxon>Mytilida</taxon>
        <taxon>Mytiloidea</taxon>
        <taxon>Mytilidae</taxon>
        <taxon>Mytilinae</taxon>
        <taxon>Mytilus</taxon>
    </lineage>
</organism>
<name>A0A6J8ENJ1_MYTCO</name>
<reference evidence="1 2" key="1">
    <citation type="submission" date="2020-06" db="EMBL/GenBank/DDBJ databases">
        <authorList>
            <person name="Li R."/>
            <person name="Bekaert M."/>
        </authorList>
    </citation>
    <scope>NUCLEOTIDE SEQUENCE [LARGE SCALE GENOMIC DNA]</scope>
    <source>
        <strain evidence="2">wild</strain>
    </source>
</reference>
<accession>A0A6J8ENJ1</accession>
<gene>
    <name evidence="1" type="ORF">MCOR_53557</name>
</gene>
<sequence length="177" mass="20168">MPIVQDSSHIGIKNLKKDSTNATITENIKKARRSMYSLMGAGLHGENGLDPETLISLFRTYILPVLTYGLEVLIPSGKNLDLIQQQHKRWIKQILSLKLNVADPAVYLLSGLLPLEAEIHIKIITLFGNITRAERSSLEWRIAERQLQIKTYSSNSWFIDLKKICGKYDIRRVRTVP</sequence>
<proteinExistence type="predicted"/>